<dbReference type="PROSITE" id="PS01095">
    <property type="entry name" value="GH18_1"/>
    <property type="match status" value="1"/>
</dbReference>
<evidence type="ECO:0000256" key="3">
    <source>
        <dbReference type="ARBA" id="ARBA00022801"/>
    </source>
</evidence>
<evidence type="ECO:0000256" key="2">
    <source>
        <dbReference type="ARBA" id="ARBA00012729"/>
    </source>
</evidence>
<keyword evidence="6" id="KW-0326">Glycosidase</keyword>
<name>A0A6A6PK60_9PEZI</name>
<proteinExistence type="predicted"/>
<dbReference type="InterPro" id="IPR017853">
    <property type="entry name" value="GH"/>
</dbReference>
<feature type="domain" description="GH18" evidence="9">
    <location>
        <begin position="29"/>
        <end position="330"/>
    </location>
</feature>
<dbReference type="GO" id="GO:0006032">
    <property type="term" value="P:chitin catabolic process"/>
    <property type="evidence" value="ECO:0007669"/>
    <property type="project" value="UniProtKB-KW"/>
</dbReference>
<dbReference type="PANTHER" id="PTHR45708:SF49">
    <property type="entry name" value="ENDOCHITINASE"/>
    <property type="match status" value="1"/>
</dbReference>
<protein>
    <recommendedName>
        <fullName evidence="2">chitinase</fullName>
        <ecNumber evidence="2">3.2.1.14</ecNumber>
    </recommendedName>
</protein>
<evidence type="ECO:0000256" key="7">
    <source>
        <dbReference type="ARBA" id="ARBA00023326"/>
    </source>
</evidence>
<dbReference type="InterPro" id="IPR001223">
    <property type="entry name" value="Glyco_hydro18_cat"/>
</dbReference>
<dbReference type="InterPro" id="IPR001579">
    <property type="entry name" value="Glyco_hydro_18_chit_AS"/>
</dbReference>
<organism evidence="10 11">
    <name type="scientific">Neohortaea acidophila</name>
    <dbReference type="NCBI Taxonomy" id="245834"/>
    <lineage>
        <taxon>Eukaryota</taxon>
        <taxon>Fungi</taxon>
        <taxon>Dikarya</taxon>
        <taxon>Ascomycota</taxon>
        <taxon>Pezizomycotina</taxon>
        <taxon>Dothideomycetes</taxon>
        <taxon>Dothideomycetidae</taxon>
        <taxon>Mycosphaerellales</taxon>
        <taxon>Teratosphaeriaceae</taxon>
        <taxon>Neohortaea</taxon>
    </lineage>
</organism>
<keyword evidence="8" id="KW-0732">Signal</keyword>
<dbReference type="GO" id="GO:0008843">
    <property type="term" value="F:endochitinase activity"/>
    <property type="evidence" value="ECO:0007669"/>
    <property type="project" value="UniProtKB-EC"/>
</dbReference>
<dbReference type="GO" id="GO:0005576">
    <property type="term" value="C:extracellular region"/>
    <property type="evidence" value="ECO:0007669"/>
    <property type="project" value="TreeGrafter"/>
</dbReference>
<keyword evidence="5" id="KW-0119">Carbohydrate metabolism</keyword>
<dbReference type="EC" id="3.2.1.14" evidence="2"/>
<accession>A0A6A6PK60</accession>
<comment type="catalytic activity">
    <reaction evidence="1">
        <text>Random endo-hydrolysis of N-acetyl-beta-D-glucosaminide (1-&gt;4)-beta-linkages in chitin and chitodextrins.</text>
        <dbReference type="EC" id="3.2.1.14"/>
    </reaction>
</comment>
<keyword evidence="7" id="KW-0624">Polysaccharide degradation</keyword>
<sequence>MFQTLLSVLVAALVCLTGVDASQETTGNSSVAVYWGFGKTRPLAAYCQPGQGIDILIIGSISSLKSGGYLTGIFGANCTVEPSGSFTKGCSAVAQDIQTCQAANVKIFVGYSSDGNKWAIPGTQGASKIASQLWDSYGGNTSDSKIRPFGNVKVDGFDFDVESNPSHQAQNYLGPLVNDLRSHFSSDTSKSYYISGAPQCPIPAPDMSNSIAQAPYDYLWIQFYNNDCAAADVVKNSTGNPNGAGQYNIKKWPQYVSSGASKDAKLYVGLPASRSGAAHWDWVKPADLPKVIGVSPGISGVMLWNTFHSDQATSNGCTYAQNVARVLSTGKPC</sequence>
<dbReference type="Gene3D" id="3.20.20.80">
    <property type="entry name" value="Glycosidases"/>
    <property type="match status" value="1"/>
</dbReference>
<evidence type="ECO:0000313" key="10">
    <source>
        <dbReference type="EMBL" id="KAF2480392.1"/>
    </source>
</evidence>
<evidence type="ECO:0000256" key="4">
    <source>
        <dbReference type="ARBA" id="ARBA00023024"/>
    </source>
</evidence>
<dbReference type="GeneID" id="54475284"/>
<evidence type="ECO:0000256" key="1">
    <source>
        <dbReference type="ARBA" id="ARBA00000822"/>
    </source>
</evidence>
<dbReference type="OrthoDB" id="6020543at2759"/>
<evidence type="ECO:0000313" key="11">
    <source>
        <dbReference type="Proteomes" id="UP000799767"/>
    </source>
</evidence>
<keyword evidence="4" id="KW-0146">Chitin degradation</keyword>
<evidence type="ECO:0000256" key="5">
    <source>
        <dbReference type="ARBA" id="ARBA00023277"/>
    </source>
</evidence>
<dbReference type="Proteomes" id="UP000799767">
    <property type="component" value="Unassembled WGS sequence"/>
</dbReference>
<dbReference type="InterPro" id="IPR050542">
    <property type="entry name" value="Glycosyl_Hydrlase18_Chitinase"/>
</dbReference>
<evidence type="ECO:0000256" key="6">
    <source>
        <dbReference type="ARBA" id="ARBA00023295"/>
    </source>
</evidence>
<dbReference type="RefSeq" id="XP_033586962.1">
    <property type="nucleotide sequence ID" value="XM_033734282.1"/>
</dbReference>
<dbReference type="GO" id="GO:0000272">
    <property type="term" value="P:polysaccharide catabolic process"/>
    <property type="evidence" value="ECO:0007669"/>
    <property type="project" value="UniProtKB-KW"/>
</dbReference>
<keyword evidence="3 10" id="KW-0378">Hydrolase</keyword>
<dbReference type="PROSITE" id="PS51910">
    <property type="entry name" value="GH18_2"/>
    <property type="match status" value="1"/>
</dbReference>
<evidence type="ECO:0000259" key="9">
    <source>
        <dbReference type="PROSITE" id="PS51910"/>
    </source>
</evidence>
<reference evidence="10" key="1">
    <citation type="journal article" date="2020" name="Stud. Mycol.">
        <title>101 Dothideomycetes genomes: a test case for predicting lifestyles and emergence of pathogens.</title>
        <authorList>
            <person name="Haridas S."/>
            <person name="Albert R."/>
            <person name="Binder M."/>
            <person name="Bloem J."/>
            <person name="Labutti K."/>
            <person name="Salamov A."/>
            <person name="Andreopoulos B."/>
            <person name="Baker S."/>
            <person name="Barry K."/>
            <person name="Bills G."/>
            <person name="Bluhm B."/>
            <person name="Cannon C."/>
            <person name="Castanera R."/>
            <person name="Culley D."/>
            <person name="Daum C."/>
            <person name="Ezra D."/>
            <person name="Gonzalez J."/>
            <person name="Henrissat B."/>
            <person name="Kuo A."/>
            <person name="Liang C."/>
            <person name="Lipzen A."/>
            <person name="Lutzoni F."/>
            <person name="Magnuson J."/>
            <person name="Mondo S."/>
            <person name="Nolan M."/>
            <person name="Ohm R."/>
            <person name="Pangilinan J."/>
            <person name="Park H.-J."/>
            <person name="Ramirez L."/>
            <person name="Alfaro M."/>
            <person name="Sun H."/>
            <person name="Tritt A."/>
            <person name="Yoshinaga Y."/>
            <person name="Zwiers L.-H."/>
            <person name="Turgeon B."/>
            <person name="Goodwin S."/>
            <person name="Spatafora J."/>
            <person name="Crous P."/>
            <person name="Grigoriev I."/>
        </authorList>
    </citation>
    <scope>NUCLEOTIDE SEQUENCE</scope>
    <source>
        <strain evidence="10">CBS 113389</strain>
    </source>
</reference>
<dbReference type="EMBL" id="MU001639">
    <property type="protein sequence ID" value="KAF2480392.1"/>
    <property type="molecule type" value="Genomic_DNA"/>
</dbReference>
<evidence type="ECO:0000256" key="8">
    <source>
        <dbReference type="SAM" id="SignalP"/>
    </source>
</evidence>
<feature type="signal peptide" evidence="8">
    <location>
        <begin position="1"/>
        <end position="21"/>
    </location>
</feature>
<dbReference type="AlphaFoldDB" id="A0A6A6PK60"/>
<keyword evidence="11" id="KW-1185">Reference proteome</keyword>
<dbReference type="PANTHER" id="PTHR45708">
    <property type="entry name" value="ENDOCHITINASE"/>
    <property type="match status" value="1"/>
</dbReference>
<feature type="chain" id="PRO_5025613953" description="chitinase" evidence="8">
    <location>
        <begin position="22"/>
        <end position="333"/>
    </location>
</feature>
<gene>
    <name evidence="10" type="ORF">BDY17DRAFT_301666</name>
</gene>
<dbReference type="SUPFAM" id="SSF51445">
    <property type="entry name" value="(Trans)glycosidases"/>
    <property type="match status" value="1"/>
</dbReference>